<feature type="transmembrane region" description="Helical" evidence="7">
    <location>
        <begin position="414"/>
        <end position="437"/>
    </location>
</feature>
<reference evidence="13" key="1">
    <citation type="submission" date="2012-12" db="EMBL/GenBank/DDBJ databases">
        <authorList>
            <person name="Hellsten U."/>
            <person name="Grimwood J."/>
            <person name="Chapman J.A."/>
            <person name="Shapiro H."/>
            <person name="Aerts A."/>
            <person name="Otillar R.P."/>
            <person name="Terry A.Y."/>
            <person name="Boore J.L."/>
            <person name="Simakov O."/>
            <person name="Marletaz F."/>
            <person name="Cho S.-J."/>
            <person name="Edsinger-Gonzales E."/>
            <person name="Havlak P."/>
            <person name="Kuo D.-H."/>
            <person name="Larsson T."/>
            <person name="Lv J."/>
            <person name="Arendt D."/>
            <person name="Savage R."/>
            <person name="Osoegawa K."/>
            <person name="de Jong P."/>
            <person name="Lindberg D.R."/>
            <person name="Seaver E.C."/>
            <person name="Weisblat D.A."/>
            <person name="Putnam N.H."/>
            <person name="Grigoriev I.V."/>
            <person name="Rokhsar D.S."/>
        </authorList>
    </citation>
    <scope>NUCLEOTIDE SEQUENCE</scope>
    <source>
        <strain evidence="13">I ESC-2004</strain>
    </source>
</reference>
<feature type="transmembrane region" description="Helical" evidence="7">
    <location>
        <begin position="30"/>
        <end position="48"/>
    </location>
</feature>
<feature type="transmembrane region" description="Helical" evidence="7">
    <location>
        <begin position="449"/>
        <end position="472"/>
    </location>
</feature>
<dbReference type="Pfam" id="PF07662">
    <property type="entry name" value="Nucleos_tra2_C"/>
    <property type="match status" value="1"/>
</dbReference>
<comment type="similarity">
    <text evidence="2 7">Belongs to the concentrative nucleoside transporter (CNT) (TC 2.A.41) family.</text>
</comment>
<dbReference type="PANTHER" id="PTHR10590">
    <property type="entry name" value="SODIUM/NUCLEOSIDE COTRANSPORTER"/>
    <property type="match status" value="1"/>
</dbReference>
<feature type="transmembrane region" description="Helical" evidence="7">
    <location>
        <begin position="114"/>
        <end position="136"/>
    </location>
</feature>
<dbReference type="NCBIfam" id="TIGR00804">
    <property type="entry name" value="nupC"/>
    <property type="match status" value="1"/>
</dbReference>
<evidence type="ECO:0000256" key="2">
    <source>
        <dbReference type="ARBA" id="ARBA00009033"/>
    </source>
</evidence>
<dbReference type="PANTHER" id="PTHR10590:SF4">
    <property type="entry name" value="SOLUTE CARRIER FAMILY 28 MEMBER 3"/>
    <property type="match status" value="1"/>
</dbReference>
<accession>R7VCD5</accession>
<evidence type="ECO:0000256" key="4">
    <source>
        <dbReference type="ARBA" id="ARBA00022692"/>
    </source>
</evidence>
<evidence type="ECO:0000256" key="1">
    <source>
        <dbReference type="ARBA" id="ARBA00004651"/>
    </source>
</evidence>
<evidence type="ECO:0000256" key="3">
    <source>
        <dbReference type="ARBA" id="ARBA00022475"/>
    </source>
</evidence>
<evidence type="ECO:0000259" key="10">
    <source>
        <dbReference type="Pfam" id="PF07670"/>
    </source>
</evidence>
<feature type="domain" description="Concentrative nucleoside transporter C-terminal" evidence="9">
    <location>
        <begin position="219"/>
        <end position="469"/>
    </location>
</feature>
<evidence type="ECO:0000256" key="6">
    <source>
        <dbReference type="ARBA" id="ARBA00023136"/>
    </source>
</evidence>
<dbReference type="EnsemblMetazoa" id="CapteT160388">
    <property type="protein sequence ID" value="CapteP160388"/>
    <property type="gene ID" value="CapteG160388"/>
</dbReference>
<keyword evidence="13" id="KW-1185">Reference proteome</keyword>
<feature type="transmembrane region" description="Helical" evidence="7">
    <location>
        <begin position="219"/>
        <end position="239"/>
    </location>
</feature>
<sequence>MVSWIVIGCIFFIVFVFIIVDVVVISKKPYNLVSLIGMATYIFTFFIFSKNPKKVQWRAVAWGLGLQFIFALFILRWDKGFAAFTWLGDRVAEFLLFTDAGSRFIFGNGFEEHFFAFKILPTVIFFSTMISILYYLGAMQVLIRNIAWVMQSVMGTTAGESLNAAANIFIGQTEAPLVIRPIISDMTKSELHAVMTGGFATIAGGVLASYIHFGVPANHLISASVMSAPAALAMAKLLYPECEKSKTTVSDLQTLQKSPERNVIEAASAGASASIKLVANMAANLIAFIALLEFMNTLLSWFGERAGVEGFTFQFICSYVLWPTAFIMGTERADCFKVARMIGIKTFFNEYLAYEDLGSLVKNKDLFNAHLHSSGNWTFSKDDIILFNSGQNDTHPGETVILDGGILSDRSIAIATYALCGFANIGSIGIQLGGLGAMAPHRKSDLASVAVRAMIAGNVACFMTACIAGLLYQGE</sequence>
<keyword evidence="5 7" id="KW-1133">Transmembrane helix</keyword>
<keyword evidence="4 7" id="KW-0812">Transmembrane</keyword>
<feature type="transmembrane region" description="Helical" evidence="7">
    <location>
        <begin position="5"/>
        <end position="24"/>
    </location>
</feature>
<evidence type="ECO:0000256" key="5">
    <source>
        <dbReference type="ARBA" id="ARBA00022989"/>
    </source>
</evidence>
<dbReference type="HOGENOM" id="CLU_016813_3_1_1"/>
<dbReference type="InterPro" id="IPR002668">
    <property type="entry name" value="CNT_N_dom"/>
</dbReference>
<dbReference type="GO" id="GO:0005886">
    <property type="term" value="C:plasma membrane"/>
    <property type="evidence" value="ECO:0007669"/>
    <property type="project" value="UniProtKB-SubCell"/>
</dbReference>
<dbReference type="Proteomes" id="UP000014760">
    <property type="component" value="Unassembled WGS sequence"/>
</dbReference>
<keyword evidence="3" id="KW-1003">Cell membrane</keyword>
<evidence type="ECO:0000256" key="7">
    <source>
        <dbReference type="RuleBase" id="RU362018"/>
    </source>
</evidence>
<feature type="transmembrane region" description="Helical" evidence="7">
    <location>
        <begin position="191"/>
        <end position="213"/>
    </location>
</feature>
<feature type="domain" description="Concentrative nucleoside transporter N-terminal" evidence="8">
    <location>
        <begin position="36"/>
        <end position="108"/>
    </location>
</feature>
<proteinExistence type="inferred from homology"/>
<dbReference type="InterPro" id="IPR008276">
    <property type="entry name" value="C_nuclsd_transpt"/>
</dbReference>
<dbReference type="Pfam" id="PF07670">
    <property type="entry name" value="Gate"/>
    <property type="match status" value="1"/>
</dbReference>
<dbReference type="EMBL" id="KB293214">
    <property type="protein sequence ID" value="ELU16284.1"/>
    <property type="molecule type" value="Genomic_DNA"/>
</dbReference>
<feature type="transmembrane region" description="Helical" evidence="7">
    <location>
        <begin position="311"/>
        <end position="330"/>
    </location>
</feature>
<protein>
    <recommendedName>
        <fullName evidence="7">Sodium/nucleoside cotransporter</fullName>
    </recommendedName>
</protein>
<evidence type="ECO:0000313" key="13">
    <source>
        <dbReference type="Proteomes" id="UP000014760"/>
    </source>
</evidence>
<keyword evidence="7" id="KW-0813">Transport</keyword>
<feature type="domain" description="Nucleoside transporter/FeoB GTPase Gate" evidence="10">
    <location>
        <begin position="116"/>
        <end position="214"/>
    </location>
</feature>
<evidence type="ECO:0000313" key="12">
    <source>
        <dbReference type="EnsemblMetazoa" id="CapteP160388"/>
    </source>
</evidence>
<evidence type="ECO:0000259" key="9">
    <source>
        <dbReference type="Pfam" id="PF07662"/>
    </source>
</evidence>
<dbReference type="GO" id="GO:0005415">
    <property type="term" value="F:nucleoside:sodium symporter activity"/>
    <property type="evidence" value="ECO:0007669"/>
    <property type="project" value="TreeGrafter"/>
</dbReference>
<name>R7VCD5_CAPTE</name>
<dbReference type="InterPro" id="IPR011642">
    <property type="entry name" value="Gate_dom"/>
</dbReference>
<dbReference type="AlphaFoldDB" id="R7VCD5"/>
<reference evidence="11 13" key="2">
    <citation type="journal article" date="2013" name="Nature">
        <title>Insights into bilaterian evolution from three spiralian genomes.</title>
        <authorList>
            <person name="Simakov O."/>
            <person name="Marletaz F."/>
            <person name="Cho S.J."/>
            <person name="Edsinger-Gonzales E."/>
            <person name="Havlak P."/>
            <person name="Hellsten U."/>
            <person name="Kuo D.H."/>
            <person name="Larsson T."/>
            <person name="Lv J."/>
            <person name="Arendt D."/>
            <person name="Savage R."/>
            <person name="Osoegawa K."/>
            <person name="de Jong P."/>
            <person name="Grimwood J."/>
            <person name="Chapman J.A."/>
            <person name="Shapiro H."/>
            <person name="Aerts A."/>
            <person name="Otillar R.P."/>
            <person name="Terry A.Y."/>
            <person name="Boore J.L."/>
            <person name="Grigoriev I.V."/>
            <person name="Lindberg D.R."/>
            <person name="Seaver E.C."/>
            <person name="Weisblat D.A."/>
            <person name="Putnam N.H."/>
            <person name="Rokhsar D.S."/>
        </authorList>
    </citation>
    <scope>NUCLEOTIDE SEQUENCE</scope>
    <source>
        <strain evidence="11 13">I ESC-2004</strain>
    </source>
</reference>
<organism evidence="11">
    <name type="scientific">Capitella teleta</name>
    <name type="common">Polychaete worm</name>
    <dbReference type="NCBI Taxonomy" id="283909"/>
    <lineage>
        <taxon>Eukaryota</taxon>
        <taxon>Metazoa</taxon>
        <taxon>Spiralia</taxon>
        <taxon>Lophotrochozoa</taxon>
        <taxon>Annelida</taxon>
        <taxon>Polychaeta</taxon>
        <taxon>Sedentaria</taxon>
        <taxon>Scolecida</taxon>
        <taxon>Capitellidae</taxon>
        <taxon>Capitella</taxon>
    </lineage>
</organism>
<dbReference type="OrthoDB" id="6075923at2759"/>
<feature type="transmembrane region" description="Helical" evidence="7">
    <location>
        <begin position="60"/>
        <end position="77"/>
    </location>
</feature>
<gene>
    <name evidence="11" type="ORF">CAPTEDRAFT_160388</name>
</gene>
<comment type="subcellular location">
    <subcellularLocation>
        <location evidence="1">Cell membrane</location>
        <topology evidence="1">Multi-pass membrane protein</topology>
    </subcellularLocation>
</comment>
<dbReference type="InterPro" id="IPR018270">
    <property type="entry name" value="C_nuclsd_transpt_met_bac"/>
</dbReference>
<evidence type="ECO:0000313" key="11">
    <source>
        <dbReference type="EMBL" id="ELU16284.1"/>
    </source>
</evidence>
<feature type="transmembrane region" description="Helical" evidence="7">
    <location>
        <begin position="277"/>
        <end position="299"/>
    </location>
</feature>
<dbReference type="OMA" id="ERKYDTV"/>
<dbReference type="Pfam" id="PF01773">
    <property type="entry name" value="Nucleos_tra2_N"/>
    <property type="match status" value="1"/>
</dbReference>
<dbReference type="EMBL" id="AMQN01017518">
    <property type="status" value="NOT_ANNOTATED_CDS"/>
    <property type="molecule type" value="Genomic_DNA"/>
</dbReference>
<keyword evidence="6 7" id="KW-0472">Membrane</keyword>
<evidence type="ECO:0000259" key="8">
    <source>
        <dbReference type="Pfam" id="PF01773"/>
    </source>
</evidence>
<reference evidence="12" key="3">
    <citation type="submission" date="2015-06" db="UniProtKB">
        <authorList>
            <consortium name="EnsemblMetazoa"/>
        </authorList>
    </citation>
    <scope>IDENTIFICATION</scope>
</reference>
<dbReference type="InterPro" id="IPR011657">
    <property type="entry name" value="CNT_C_dom"/>
</dbReference>